<proteinExistence type="predicted"/>
<protein>
    <submittedName>
        <fullName evidence="1">Uncharacterized protein</fullName>
    </submittedName>
</protein>
<evidence type="ECO:0000313" key="2">
    <source>
        <dbReference type="Proteomes" id="UP000604046"/>
    </source>
</evidence>
<accession>A0A812PKH8</accession>
<organism evidence="1 2">
    <name type="scientific">Symbiodinium natans</name>
    <dbReference type="NCBI Taxonomy" id="878477"/>
    <lineage>
        <taxon>Eukaryota</taxon>
        <taxon>Sar</taxon>
        <taxon>Alveolata</taxon>
        <taxon>Dinophyceae</taxon>
        <taxon>Suessiales</taxon>
        <taxon>Symbiodiniaceae</taxon>
        <taxon>Symbiodinium</taxon>
    </lineage>
</organism>
<comment type="caution">
    <text evidence="1">The sequence shown here is derived from an EMBL/GenBank/DDBJ whole genome shotgun (WGS) entry which is preliminary data.</text>
</comment>
<dbReference type="OrthoDB" id="10475515at2759"/>
<dbReference type="AlphaFoldDB" id="A0A812PKH8"/>
<dbReference type="EMBL" id="CAJNDS010002137">
    <property type="protein sequence ID" value="CAE7346911.1"/>
    <property type="molecule type" value="Genomic_DNA"/>
</dbReference>
<dbReference type="Proteomes" id="UP000604046">
    <property type="component" value="Unassembled WGS sequence"/>
</dbReference>
<name>A0A812PKH8_9DINO</name>
<reference evidence="1" key="1">
    <citation type="submission" date="2021-02" db="EMBL/GenBank/DDBJ databases">
        <authorList>
            <person name="Dougan E. K."/>
            <person name="Rhodes N."/>
            <person name="Thang M."/>
            <person name="Chan C."/>
        </authorList>
    </citation>
    <scope>NUCLEOTIDE SEQUENCE</scope>
</reference>
<keyword evidence="2" id="KW-1185">Reference proteome</keyword>
<sequence length="143" mass="14731">MQSAIDASYSSSYAGETAAQLAALRGDVAALVAEVGQLQGVAKGGAEVTADESRAVLNQVAALRGEMSSLLASQKQRGEASAEPAKSEELNAAVAQLGNLCEWTLKYCQEAAGGQASLASRLTELQEAEDRTSDGAATWRAAR</sequence>
<evidence type="ECO:0000313" key="1">
    <source>
        <dbReference type="EMBL" id="CAE7346911.1"/>
    </source>
</evidence>
<gene>
    <name evidence="1" type="ORF">SNAT2548_LOCUS18199</name>
</gene>